<sequence>MFKKFFDKKASIIEETNPDNISVENVRSFFNISTRLARLICKLAVRQGIFKRKFAVECKNESCGVINVYDTIEEIPEHINCLTCEIEGLNDFSFKTSELNIVEYYQYIEDGDKKSS</sequence>
<reference evidence="2" key="1">
    <citation type="journal article" date="2019" name="Int. J. Syst. Evol. Microbiol.">
        <title>The Global Catalogue of Microorganisms (GCM) 10K type strain sequencing project: providing services to taxonomists for standard genome sequencing and annotation.</title>
        <authorList>
            <consortium name="The Broad Institute Genomics Platform"/>
            <consortium name="The Broad Institute Genome Sequencing Center for Infectious Disease"/>
            <person name="Wu L."/>
            <person name="Ma J."/>
        </authorList>
    </citation>
    <scope>NUCLEOTIDE SEQUENCE [LARGE SCALE GENOMIC DNA]</scope>
    <source>
        <strain evidence="2">CGMCC 1.15345</strain>
    </source>
</reference>
<dbReference type="EMBL" id="JBHSCO010000004">
    <property type="protein sequence ID" value="MFC4392107.1"/>
    <property type="molecule type" value="Genomic_DNA"/>
</dbReference>
<evidence type="ECO:0000313" key="1">
    <source>
        <dbReference type="EMBL" id="MFC4392107.1"/>
    </source>
</evidence>
<organism evidence="1 2">
    <name type="scientific">Flavobacterium quisquiliarum</name>
    <dbReference type="NCBI Taxonomy" id="1834436"/>
    <lineage>
        <taxon>Bacteria</taxon>
        <taxon>Pseudomonadati</taxon>
        <taxon>Bacteroidota</taxon>
        <taxon>Flavobacteriia</taxon>
        <taxon>Flavobacteriales</taxon>
        <taxon>Flavobacteriaceae</taxon>
        <taxon>Flavobacterium</taxon>
    </lineage>
</organism>
<proteinExistence type="predicted"/>
<dbReference type="Proteomes" id="UP001595719">
    <property type="component" value="Unassembled WGS sequence"/>
</dbReference>
<gene>
    <name evidence="1" type="ORF">ACFOY0_14000</name>
</gene>
<evidence type="ECO:0000313" key="2">
    <source>
        <dbReference type="Proteomes" id="UP001595719"/>
    </source>
</evidence>
<evidence type="ECO:0008006" key="3">
    <source>
        <dbReference type="Google" id="ProtNLM"/>
    </source>
</evidence>
<dbReference type="RefSeq" id="WP_219071433.1">
    <property type="nucleotide sequence ID" value="NZ_JBHSCO010000004.1"/>
</dbReference>
<comment type="caution">
    <text evidence="1">The sequence shown here is derived from an EMBL/GenBank/DDBJ whole genome shotgun (WGS) entry which is preliminary data.</text>
</comment>
<keyword evidence="2" id="KW-1185">Reference proteome</keyword>
<name>A0ABV8W5L7_9FLAO</name>
<protein>
    <recommendedName>
        <fullName evidence="3">Transcriptional regulator</fullName>
    </recommendedName>
</protein>
<accession>A0ABV8W5L7</accession>